<feature type="region of interest" description="Disordered" evidence="1">
    <location>
        <begin position="1"/>
        <end position="108"/>
    </location>
</feature>
<dbReference type="Proteomes" id="UP001066276">
    <property type="component" value="Chromosome 7"/>
</dbReference>
<feature type="compositionally biased region" description="Low complexity" evidence="1">
    <location>
        <begin position="26"/>
        <end position="36"/>
    </location>
</feature>
<feature type="compositionally biased region" description="Polar residues" evidence="1">
    <location>
        <begin position="1"/>
        <end position="14"/>
    </location>
</feature>
<protein>
    <submittedName>
        <fullName evidence="2">Uncharacterized protein</fullName>
    </submittedName>
</protein>
<evidence type="ECO:0000256" key="1">
    <source>
        <dbReference type="SAM" id="MobiDB-lite"/>
    </source>
</evidence>
<evidence type="ECO:0000313" key="3">
    <source>
        <dbReference type="Proteomes" id="UP001066276"/>
    </source>
</evidence>
<accession>A0AAV7PF42</accession>
<sequence length="108" mass="11840">MLLRQVSNCGSLSSPGAPRVALIPQSTSGRASGSRKAAARHEVTGRSTTRTSNRWDRAHLTPSRRHPQRQRPPAPLRCLKLSSRCPHSTATPGPRPTVLRSFGPRRPF</sequence>
<gene>
    <name evidence="2" type="ORF">NDU88_005232</name>
</gene>
<organism evidence="2 3">
    <name type="scientific">Pleurodeles waltl</name>
    <name type="common">Iberian ribbed newt</name>
    <dbReference type="NCBI Taxonomy" id="8319"/>
    <lineage>
        <taxon>Eukaryota</taxon>
        <taxon>Metazoa</taxon>
        <taxon>Chordata</taxon>
        <taxon>Craniata</taxon>
        <taxon>Vertebrata</taxon>
        <taxon>Euteleostomi</taxon>
        <taxon>Amphibia</taxon>
        <taxon>Batrachia</taxon>
        <taxon>Caudata</taxon>
        <taxon>Salamandroidea</taxon>
        <taxon>Salamandridae</taxon>
        <taxon>Pleurodelinae</taxon>
        <taxon>Pleurodeles</taxon>
    </lineage>
</organism>
<comment type="caution">
    <text evidence="2">The sequence shown here is derived from an EMBL/GenBank/DDBJ whole genome shotgun (WGS) entry which is preliminary data.</text>
</comment>
<dbReference type="AlphaFoldDB" id="A0AAV7PF42"/>
<keyword evidence="3" id="KW-1185">Reference proteome</keyword>
<reference evidence="2" key="1">
    <citation type="journal article" date="2022" name="bioRxiv">
        <title>Sequencing and chromosome-scale assembly of the giantPleurodeles waltlgenome.</title>
        <authorList>
            <person name="Brown T."/>
            <person name="Elewa A."/>
            <person name="Iarovenko S."/>
            <person name="Subramanian E."/>
            <person name="Araus A.J."/>
            <person name="Petzold A."/>
            <person name="Susuki M."/>
            <person name="Suzuki K.-i.T."/>
            <person name="Hayashi T."/>
            <person name="Toyoda A."/>
            <person name="Oliveira C."/>
            <person name="Osipova E."/>
            <person name="Leigh N.D."/>
            <person name="Simon A."/>
            <person name="Yun M.H."/>
        </authorList>
    </citation>
    <scope>NUCLEOTIDE SEQUENCE</scope>
    <source>
        <strain evidence="2">20211129_DDA</strain>
        <tissue evidence="2">Liver</tissue>
    </source>
</reference>
<proteinExistence type="predicted"/>
<name>A0AAV7PF42_PLEWA</name>
<evidence type="ECO:0000313" key="2">
    <source>
        <dbReference type="EMBL" id="KAJ1126826.1"/>
    </source>
</evidence>
<dbReference type="EMBL" id="JANPWB010000011">
    <property type="protein sequence ID" value="KAJ1126826.1"/>
    <property type="molecule type" value="Genomic_DNA"/>
</dbReference>